<name>A0A109J7W2_9BRAD</name>
<proteinExistence type="predicted"/>
<protein>
    <submittedName>
        <fullName evidence="1">Uncharacterized protein</fullName>
    </submittedName>
</protein>
<keyword evidence="2" id="KW-1185">Reference proteome</keyword>
<reference evidence="1 2" key="1">
    <citation type="submission" date="2015-11" db="EMBL/GenBank/DDBJ databases">
        <title>Draft Genome Sequence of the Strain BR 10303 (Bradyrhizobium sp.) isolated from nodules of Centrolobium paraense.</title>
        <authorList>
            <person name="Zelli J.E."/>
            <person name="Simoes-Araujo J.L."/>
            <person name="Barauna A.C."/>
            <person name="Silva K."/>
        </authorList>
    </citation>
    <scope>NUCLEOTIDE SEQUENCE [LARGE SCALE GENOMIC DNA]</scope>
    <source>
        <strain evidence="1 2">BR 10303</strain>
    </source>
</reference>
<accession>A0A109J7W2</accession>
<evidence type="ECO:0000313" key="1">
    <source>
        <dbReference type="EMBL" id="KWV43959.1"/>
    </source>
</evidence>
<gene>
    <name evidence="1" type="ORF">AS156_24590</name>
</gene>
<dbReference type="EMBL" id="LNCU01000130">
    <property type="protein sequence ID" value="KWV43959.1"/>
    <property type="molecule type" value="Genomic_DNA"/>
</dbReference>
<organism evidence="1 2">
    <name type="scientific">Bradyrhizobium macuxiense</name>
    <dbReference type="NCBI Taxonomy" id="1755647"/>
    <lineage>
        <taxon>Bacteria</taxon>
        <taxon>Pseudomonadati</taxon>
        <taxon>Pseudomonadota</taxon>
        <taxon>Alphaproteobacteria</taxon>
        <taxon>Hyphomicrobiales</taxon>
        <taxon>Nitrobacteraceae</taxon>
        <taxon>Bradyrhizobium</taxon>
    </lineage>
</organism>
<evidence type="ECO:0000313" key="2">
    <source>
        <dbReference type="Proteomes" id="UP000057737"/>
    </source>
</evidence>
<comment type="caution">
    <text evidence="1">The sequence shown here is derived from an EMBL/GenBank/DDBJ whole genome shotgun (WGS) entry which is preliminary data.</text>
</comment>
<sequence length="61" mass="6750">MDAARTRIFIEALAGLVTDALMICQSRIRKIVTNCLRLGRVILRPSSGDSFKAVSFQARLV</sequence>
<dbReference type="AlphaFoldDB" id="A0A109J7W2"/>
<dbReference type="Proteomes" id="UP000057737">
    <property type="component" value="Unassembled WGS sequence"/>
</dbReference>